<comment type="subunit">
    <text evidence="8">Monomer in solution. Oligomerizes to an active state in the presence of the positive effectors ATP and maltotriose.</text>
</comment>
<dbReference type="GO" id="GO:0045913">
    <property type="term" value="P:positive regulation of carbohydrate metabolic process"/>
    <property type="evidence" value="ECO:0007669"/>
    <property type="project" value="UniProtKB-UniRule"/>
</dbReference>
<dbReference type="RefSeq" id="WP_111312110.1">
    <property type="nucleotide sequence ID" value="NZ_QEQD01000001.1"/>
</dbReference>
<evidence type="ECO:0000256" key="2">
    <source>
        <dbReference type="ARBA" id="ARBA00022840"/>
    </source>
</evidence>
<organism evidence="10 11">
    <name type="scientific">Haemophilus parahaemolyticus</name>
    <dbReference type="NCBI Taxonomy" id="735"/>
    <lineage>
        <taxon>Bacteria</taxon>
        <taxon>Pseudomonadati</taxon>
        <taxon>Pseudomonadota</taxon>
        <taxon>Gammaproteobacteria</taxon>
        <taxon>Pasteurellales</taxon>
        <taxon>Pasteurellaceae</taxon>
        <taxon>Haemophilus</taxon>
    </lineage>
</organism>
<dbReference type="InterPro" id="IPR016032">
    <property type="entry name" value="Sig_transdc_resp-reg_C-effctor"/>
</dbReference>
<dbReference type="InterPro" id="IPR041617">
    <property type="entry name" value="TPR_MalT"/>
</dbReference>
<name>A0A369ZJF1_HAEPH</name>
<dbReference type="SUPFAM" id="SSF52540">
    <property type="entry name" value="P-loop containing nucleoside triphosphate hydrolases"/>
    <property type="match status" value="1"/>
</dbReference>
<keyword evidence="2 8" id="KW-0067">ATP-binding</keyword>
<dbReference type="NCBIfam" id="NF003420">
    <property type="entry name" value="PRK04841.1"/>
    <property type="match status" value="1"/>
</dbReference>
<evidence type="ECO:0000256" key="4">
    <source>
        <dbReference type="ARBA" id="ARBA00023125"/>
    </source>
</evidence>
<dbReference type="GO" id="GO:0005524">
    <property type="term" value="F:ATP binding"/>
    <property type="evidence" value="ECO:0007669"/>
    <property type="project" value="UniProtKB-UniRule"/>
</dbReference>
<dbReference type="AlphaFoldDB" id="A0A369ZJF1"/>
<dbReference type="PANTHER" id="PTHR44688:SF16">
    <property type="entry name" value="DNA-BINDING TRANSCRIPTIONAL ACTIVATOR DEVR_DOSR"/>
    <property type="match status" value="1"/>
</dbReference>
<evidence type="ECO:0000256" key="3">
    <source>
        <dbReference type="ARBA" id="ARBA00023015"/>
    </source>
</evidence>
<keyword evidence="4 8" id="KW-0238">DNA-binding</keyword>
<protein>
    <recommendedName>
        <fullName evidence="8">HTH-type transcriptional regulator MalT</fullName>
    </recommendedName>
    <alternativeName>
        <fullName evidence="8">ATP-dependent transcriptional activator MalT</fullName>
    </alternativeName>
</protein>
<evidence type="ECO:0000256" key="5">
    <source>
        <dbReference type="ARBA" id="ARBA00023159"/>
    </source>
</evidence>
<comment type="similarity">
    <text evidence="8">Belongs to the MalT family.</text>
</comment>
<keyword evidence="1 8" id="KW-0547">Nucleotide-binding</keyword>
<evidence type="ECO:0000256" key="6">
    <source>
        <dbReference type="ARBA" id="ARBA00023163"/>
    </source>
</evidence>
<keyword evidence="7 8" id="KW-0119">Carbohydrate metabolism</keyword>
<dbReference type="PROSITE" id="PS50043">
    <property type="entry name" value="HTH_LUXR_2"/>
    <property type="match status" value="1"/>
</dbReference>
<dbReference type="PROSITE" id="PS00622">
    <property type="entry name" value="HTH_LUXR_1"/>
    <property type="match status" value="1"/>
</dbReference>
<dbReference type="InterPro" id="IPR036388">
    <property type="entry name" value="WH-like_DNA-bd_sf"/>
</dbReference>
<dbReference type="GO" id="GO:0045893">
    <property type="term" value="P:positive regulation of DNA-templated transcription"/>
    <property type="evidence" value="ECO:0007669"/>
    <property type="project" value="UniProtKB-UniRule"/>
</dbReference>
<feature type="binding site" evidence="8">
    <location>
        <begin position="46"/>
        <end position="53"/>
    </location>
    <ligand>
        <name>ATP</name>
        <dbReference type="ChEBI" id="CHEBI:30616"/>
    </ligand>
</feature>
<dbReference type="InterPro" id="IPR059106">
    <property type="entry name" value="WHD_MalT"/>
</dbReference>
<gene>
    <name evidence="8" type="primary">malT</name>
    <name evidence="10" type="ORF">DPV98_00045</name>
</gene>
<evidence type="ECO:0000256" key="8">
    <source>
        <dbReference type="HAMAP-Rule" id="MF_01247"/>
    </source>
</evidence>
<dbReference type="PRINTS" id="PR00038">
    <property type="entry name" value="HTHLUXR"/>
</dbReference>
<comment type="caution">
    <text evidence="10">The sequence shown here is derived from an EMBL/GenBank/DDBJ whole genome shotgun (WGS) entry which is preliminary data.</text>
</comment>
<dbReference type="GO" id="GO:0003700">
    <property type="term" value="F:DNA-binding transcription factor activity"/>
    <property type="evidence" value="ECO:0007669"/>
    <property type="project" value="UniProtKB-UniRule"/>
</dbReference>
<dbReference type="EMBL" id="QEQD01000001">
    <property type="protein sequence ID" value="RDF05706.1"/>
    <property type="molecule type" value="Genomic_DNA"/>
</dbReference>
<comment type="function">
    <text evidence="8">Positively regulates the transcription of the maltose regulon whose gene products are responsible for uptake and catabolism of malto-oligosaccharides. Specifically binds to the promoter region of its target genes, recognizing a short DNA motif called the MalT box.</text>
</comment>
<dbReference type="SUPFAM" id="SSF48452">
    <property type="entry name" value="TPR-like"/>
    <property type="match status" value="1"/>
</dbReference>
<dbReference type="Proteomes" id="UP000253999">
    <property type="component" value="Unassembled WGS sequence"/>
</dbReference>
<dbReference type="InterPro" id="IPR011990">
    <property type="entry name" value="TPR-like_helical_dom_sf"/>
</dbReference>
<dbReference type="HAMAP" id="MF_01247">
    <property type="entry name" value="HTH_type_MalT"/>
    <property type="match status" value="1"/>
</dbReference>
<sequence>MPALISGLMSSKFIAHFSKKENQIERPALLAKLEKAKNYPLTLLAAPAGYGKTTLMAEWQAIQTAKHQRVSWLSLDKSDNQAVEFARYFTQALRDATHLSFSHCLFQDDLTRYFHELLLELQSIRSPFYLILDDYHLIENAEIHEAIRFWLKHQPETMHFILLSRTLPPISITQLRLREKLLEIGVNDLAFDLEQSRQLIEQATNITLSETALHLLYEHTQGWISALQLLCFSLNTSPEWLNTPEKLFASLSQQHIEDYLSEEVFHFIPSQTQYFMQCCALLHKMNERLVFALTQAENGIYQLAELEKQGLFVQRNIYENGETWWQFHPILSDFLRQRCRIEHPQIWRSLHHLATTEWLKLGNGTEALYHAQILEEPTLLYQVLQEYGWKLFHQGQLKLLEECLNLMPAEQIWQDSNLVLLKAWLSQSQHRYQEVSGILQNFKPNQPLEEDLQAHFEALQAQVAINEGNEDLAYQLANRALVHFSSKVGYAQIVANSIIGEAQHCQGYLKEGLQRMQKVEKMALEHSAYHQWLWSKLQQAEMLSAQGFLQSAYDLLKDTTQQAQLLHKIPMHEFLFRLRGQILWEWHHLDEAEEMANAGIEVLEKESEQAHCLALIAKISLTKGNLTNASRLIEQGKNLLASHSVHRDWLTTFDEVQLYYWQISEEKAPLEGWLAQTTFPTQDHNHFLQRQWRNIARCYLLQAQFDKALEIVNRLLKTTAIFNLISDTQRALILRNRIYYQQGQHDLAQRDLIQALNLSQQTNFISAFVIEGELMAEQIRQLLQINVLDDLSTHKAKFILRSINQHHRHKFAHFDEEFVGHLLKNPQLPELLKISPLTSREWQVLGLIYAGYSNEQISQELVVAITTIKTHIRNLYQKIGVENRIEAIEYTKSLLKMMGYN</sequence>
<evidence type="ECO:0000256" key="7">
    <source>
        <dbReference type="ARBA" id="ARBA00023277"/>
    </source>
</evidence>
<evidence type="ECO:0000313" key="11">
    <source>
        <dbReference type="Proteomes" id="UP000253999"/>
    </source>
</evidence>
<dbReference type="Pfam" id="PF25873">
    <property type="entry name" value="WHD_MalT"/>
    <property type="match status" value="1"/>
</dbReference>
<dbReference type="CDD" id="cd06170">
    <property type="entry name" value="LuxR_C_like"/>
    <property type="match status" value="1"/>
</dbReference>
<accession>A0A369ZJF1</accession>
<dbReference type="Pfam" id="PF00196">
    <property type="entry name" value="GerE"/>
    <property type="match status" value="1"/>
</dbReference>
<keyword evidence="6 8" id="KW-0804">Transcription</keyword>
<dbReference type="SUPFAM" id="SSF46894">
    <property type="entry name" value="C-terminal effector domain of the bipartite response regulators"/>
    <property type="match status" value="1"/>
</dbReference>
<evidence type="ECO:0000256" key="1">
    <source>
        <dbReference type="ARBA" id="ARBA00022741"/>
    </source>
</evidence>
<dbReference type="PANTHER" id="PTHR44688">
    <property type="entry name" value="DNA-BINDING TRANSCRIPTIONAL ACTIVATOR DEVR_DOSR"/>
    <property type="match status" value="1"/>
</dbReference>
<dbReference type="InterPro" id="IPR023768">
    <property type="entry name" value="Tscrpt_reg_HTH_MalT"/>
</dbReference>
<dbReference type="STRING" id="735.B0185_00140"/>
<keyword evidence="5 8" id="KW-0010">Activator</keyword>
<evidence type="ECO:0000313" key="10">
    <source>
        <dbReference type="EMBL" id="RDF05706.1"/>
    </source>
</evidence>
<reference evidence="10 11" key="1">
    <citation type="submission" date="2018-05" db="EMBL/GenBank/DDBJ databases">
        <title>Draft Genome Sequences for a Diverse set of 7 Haemophilus Species.</title>
        <authorList>
            <person name="Nichols M."/>
            <person name="Topaz N."/>
            <person name="Wang X."/>
            <person name="Wang X."/>
            <person name="Boxrud D."/>
        </authorList>
    </citation>
    <scope>NUCLEOTIDE SEQUENCE [LARGE SCALE GENOMIC DNA]</scope>
    <source>
        <strain evidence="10 11">C2010039593</strain>
    </source>
</reference>
<evidence type="ECO:0000259" key="9">
    <source>
        <dbReference type="PROSITE" id="PS50043"/>
    </source>
</evidence>
<dbReference type="GO" id="GO:0003677">
    <property type="term" value="F:DNA binding"/>
    <property type="evidence" value="ECO:0007669"/>
    <property type="project" value="UniProtKB-KW"/>
</dbReference>
<dbReference type="Gene3D" id="1.25.40.10">
    <property type="entry name" value="Tetratricopeptide repeat domain"/>
    <property type="match status" value="1"/>
</dbReference>
<dbReference type="InterPro" id="IPR027417">
    <property type="entry name" value="P-loop_NTPase"/>
</dbReference>
<proteinExistence type="inferred from homology"/>
<dbReference type="InterPro" id="IPR000792">
    <property type="entry name" value="Tscrpt_reg_LuxR_C"/>
</dbReference>
<feature type="domain" description="HTH luxR-type" evidence="9">
    <location>
        <begin position="830"/>
        <end position="895"/>
    </location>
</feature>
<dbReference type="Gene3D" id="3.40.50.300">
    <property type="entry name" value="P-loop containing nucleotide triphosphate hydrolases"/>
    <property type="match status" value="1"/>
</dbReference>
<comment type="activity regulation">
    <text evidence="8">Activated by ATP and maltotriose, which are both required for DNA binding.</text>
</comment>
<dbReference type="Pfam" id="PF17874">
    <property type="entry name" value="TPR_MalT"/>
    <property type="match status" value="1"/>
</dbReference>
<dbReference type="Gene3D" id="1.10.10.10">
    <property type="entry name" value="Winged helix-like DNA-binding domain superfamily/Winged helix DNA-binding domain"/>
    <property type="match status" value="1"/>
</dbReference>
<dbReference type="SMART" id="SM00421">
    <property type="entry name" value="HTH_LUXR"/>
    <property type="match status" value="1"/>
</dbReference>
<keyword evidence="3 8" id="KW-0805">Transcription regulation</keyword>